<comment type="caution">
    <text evidence="2">The sequence shown here is derived from an EMBL/GenBank/DDBJ whole genome shotgun (WGS) entry which is preliminary data.</text>
</comment>
<protein>
    <submittedName>
        <fullName evidence="2">Uncharacterized protein</fullName>
    </submittedName>
</protein>
<reference evidence="2 3" key="1">
    <citation type="journal article" date="2018" name="Evol. Lett.">
        <title>Horizontal gene cluster transfer increased hallucinogenic mushroom diversity.</title>
        <authorList>
            <person name="Reynolds H.T."/>
            <person name="Vijayakumar V."/>
            <person name="Gluck-Thaler E."/>
            <person name="Korotkin H.B."/>
            <person name="Matheny P.B."/>
            <person name="Slot J.C."/>
        </authorList>
    </citation>
    <scope>NUCLEOTIDE SEQUENCE [LARGE SCALE GENOMIC DNA]</scope>
    <source>
        <strain evidence="2 3">SRW20</strain>
    </source>
</reference>
<dbReference type="EMBL" id="NHYE01004977">
    <property type="protein sequence ID" value="PPQ79977.1"/>
    <property type="molecule type" value="Genomic_DNA"/>
</dbReference>
<feature type="compositionally biased region" description="Low complexity" evidence="1">
    <location>
        <begin position="538"/>
        <end position="549"/>
    </location>
</feature>
<dbReference type="InParanoid" id="A0A409WN93"/>
<gene>
    <name evidence="2" type="ORF">CVT26_004409</name>
</gene>
<keyword evidence="3" id="KW-1185">Reference proteome</keyword>
<dbReference type="OrthoDB" id="3027327at2759"/>
<evidence type="ECO:0000256" key="1">
    <source>
        <dbReference type="SAM" id="MobiDB-lite"/>
    </source>
</evidence>
<feature type="region of interest" description="Disordered" evidence="1">
    <location>
        <begin position="456"/>
        <end position="599"/>
    </location>
</feature>
<feature type="region of interest" description="Disordered" evidence="1">
    <location>
        <begin position="408"/>
        <end position="444"/>
    </location>
</feature>
<evidence type="ECO:0000313" key="3">
    <source>
        <dbReference type="Proteomes" id="UP000284706"/>
    </source>
</evidence>
<dbReference type="Proteomes" id="UP000284706">
    <property type="component" value="Unassembled WGS sequence"/>
</dbReference>
<feature type="compositionally biased region" description="Polar residues" evidence="1">
    <location>
        <begin position="456"/>
        <end position="475"/>
    </location>
</feature>
<evidence type="ECO:0000313" key="2">
    <source>
        <dbReference type="EMBL" id="PPQ79977.1"/>
    </source>
</evidence>
<dbReference type="AlphaFoldDB" id="A0A409WN93"/>
<dbReference type="STRING" id="231916.A0A409WN93"/>
<feature type="region of interest" description="Disordered" evidence="1">
    <location>
        <begin position="659"/>
        <end position="693"/>
    </location>
</feature>
<sequence>MLQLPILKKFSQEQTNFLKEHLALWWAMFYAENDLIEKGGKKEWVIEQIYPNFASRFYPDDNSRPCEEILKDKLYRWFLNHKNTQSLRGRKLNDLARKPRAINGLSLFAQEKRNVITEKMSSTRIDDVLSPSHIDGLSKYRATRKELWEALDAESQAEYQKRAAEKNKLIDKGPTEEDIQRNQDRIIPNTMSTLRKLTGRHWGGHGDVAFFILGAVRQKDGHVSTFHGSVANGKVKGFESTIPDYVDVIRRPFKEWAMDALERVQTPIHDKAHSKVVQGHSSHFTVSLNADGHPTLPPFDPDEIAPREAKALLQNYIVAAWNSPNVQSIPGQPVPWQLLHSRDREDVIDDFSTFVQFNSLDPAQASTNDIYGILKTILLQQQKGNRPLQFSSGFQSSTAASRKIIANQAQASAKHKKTKNGKNSAEGSAHGLQINFSPPKPGAVTSAAHLENRQNYVQRRSTSPSELASDVSNASDEYFDSDSDETEEVDSRSFMEKSKVQPDFQFGSRPATRSRTCPSEATTTLSHHSKGVPPELTSDVSSSSSLSDSHQAEVCVQPSRKKRKVQADPQVEESRPATRSRTYSSTKATPRLTRSSKIKEAQKTVAELISRNIVPVSSRPRSARKDYKLEYDEEILGEVPEMKPADRPLLAKRLALDGNGRSHKSWMASASKWPAKTQSVGSGPAQRNEADEG</sequence>
<name>A0A409WN93_9AGAR</name>
<accession>A0A409WN93</accession>
<feature type="compositionally biased region" description="Polar residues" evidence="1">
    <location>
        <begin position="511"/>
        <end position="526"/>
    </location>
</feature>
<feature type="compositionally biased region" description="Basic and acidic residues" evidence="1">
    <location>
        <begin position="489"/>
        <end position="500"/>
    </location>
</feature>
<feature type="compositionally biased region" description="Acidic residues" evidence="1">
    <location>
        <begin position="477"/>
        <end position="488"/>
    </location>
</feature>
<proteinExistence type="predicted"/>
<feature type="compositionally biased region" description="Polar residues" evidence="1">
    <location>
        <begin position="577"/>
        <end position="595"/>
    </location>
</feature>
<organism evidence="2 3">
    <name type="scientific">Gymnopilus dilepis</name>
    <dbReference type="NCBI Taxonomy" id="231916"/>
    <lineage>
        <taxon>Eukaryota</taxon>
        <taxon>Fungi</taxon>
        <taxon>Dikarya</taxon>
        <taxon>Basidiomycota</taxon>
        <taxon>Agaricomycotina</taxon>
        <taxon>Agaricomycetes</taxon>
        <taxon>Agaricomycetidae</taxon>
        <taxon>Agaricales</taxon>
        <taxon>Agaricineae</taxon>
        <taxon>Hymenogastraceae</taxon>
        <taxon>Gymnopilus</taxon>
    </lineage>
</organism>